<sequence length="496" mass="57371">MAFGTGNGDIILVTRIAKDLRRRFVDAPREFKVITEQERSLTFLLERTNDLLPHDTLTEAQDQELKRLCENCVQVLEELKHHLEKFSALGNVGKSTTLRIAWQRARWNQQEINGVRDRLAFSFTGFKKFFHNLNSNAIKEIMEGFGEWDVLGQDDDEDTQREEVLHWLSTIDYTSQQKEIFDKRHEGTGIWMLNSEEFKEWISDKHNIMLCSGIPGAGKTILSSIIISYLQERYRNDNVGIAYYYFNYTLDQTQSAEVVLACLLKQLLQSHWSVPDDIKRVWKLHRADQSSPLHEELLESLSKVIKSYSRVFVVIDALDQLHVTDGMALDKLLTSLFVTQQLTPFNLLATTRHESDITARFQKRILKDIRATTEDVGAYVDTRIHDLLRGRIGRDPELERQVRDAVLNATDGMFFLAKLLMDLLKCLPRKTDLKRALGNLPRGSQRLEEIYDKAFEIVNDQSEEANVESRPARRILLWAFTPTGSYRPTNFSMPMS</sequence>
<dbReference type="OrthoDB" id="195446at2759"/>
<dbReference type="EMBL" id="KZ678129">
    <property type="protein sequence ID" value="PSN73160.1"/>
    <property type="molecule type" value="Genomic_DNA"/>
</dbReference>
<evidence type="ECO:0000313" key="3">
    <source>
        <dbReference type="EMBL" id="PSN73160.1"/>
    </source>
</evidence>
<gene>
    <name evidence="3" type="ORF">BS50DRAFT_672111</name>
</gene>
<dbReference type="SUPFAM" id="SSF52540">
    <property type="entry name" value="P-loop containing nucleoside triphosphate hydrolases"/>
    <property type="match status" value="1"/>
</dbReference>
<keyword evidence="4" id="KW-1185">Reference proteome</keyword>
<dbReference type="Gene3D" id="3.40.50.300">
    <property type="entry name" value="P-loop containing nucleotide triphosphate hydrolases"/>
    <property type="match status" value="1"/>
</dbReference>
<dbReference type="PANTHER" id="PTHR10039:SF15">
    <property type="entry name" value="NACHT DOMAIN-CONTAINING PROTEIN"/>
    <property type="match status" value="1"/>
</dbReference>
<dbReference type="InterPro" id="IPR056884">
    <property type="entry name" value="NPHP3-like_N"/>
</dbReference>
<dbReference type="AlphaFoldDB" id="A0A2T2P669"/>
<reference evidence="3 4" key="1">
    <citation type="journal article" date="2018" name="Front. Microbiol.">
        <title>Genome-Wide Analysis of Corynespora cassiicola Leaf Fall Disease Putative Effectors.</title>
        <authorList>
            <person name="Lopez D."/>
            <person name="Ribeiro S."/>
            <person name="Label P."/>
            <person name="Fumanal B."/>
            <person name="Venisse J.S."/>
            <person name="Kohler A."/>
            <person name="de Oliveira R.R."/>
            <person name="Labutti K."/>
            <person name="Lipzen A."/>
            <person name="Lail K."/>
            <person name="Bauer D."/>
            <person name="Ohm R.A."/>
            <person name="Barry K.W."/>
            <person name="Spatafora J."/>
            <person name="Grigoriev I.V."/>
            <person name="Martin F.M."/>
            <person name="Pujade-Renaud V."/>
        </authorList>
    </citation>
    <scope>NUCLEOTIDE SEQUENCE [LARGE SCALE GENOMIC DNA]</scope>
    <source>
        <strain evidence="3 4">Philippines</strain>
    </source>
</reference>
<keyword evidence="1" id="KW-0677">Repeat</keyword>
<organism evidence="3 4">
    <name type="scientific">Corynespora cassiicola Philippines</name>
    <dbReference type="NCBI Taxonomy" id="1448308"/>
    <lineage>
        <taxon>Eukaryota</taxon>
        <taxon>Fungi</taxon>
        <taxon>Dikarya</taxon>
        <taxon>Ascomycota</taxon>
        <taxon>Pezizomycotina</taxon>
        <taxon>Dothideomycetes</taxon>
        <taxon>Pleosporomycetidae</taxon>
        <taxon>Pleosporales</taxon>
        <taxon>Corynesporascaceae</taxon>
        <taxon>Corynespora</taxon>
    </lineage>
</organism>
<evidence type="ECO:0000259" key="2">
    <source>
        <dbReference type="PROSITE" id="PS50837"/>
    </source>
</evidence>
<protein>
    <recommendedName>
        <fullName evidence="2">NACHT domain-containing protein</fullName>
    </recommendedName>
</protein>
<dbReference type="InterPro" id="IPR007111">
    <property type="entry name" value="NACHT_NTPase"/>
</dbReference>
<dbReference type="InterPro" id="IPR027417">
    <property type="entry name" value="P-loop_NTPase"/>
</dbReference>
<name>A0A2T2P669_CORCC</name>
<dbReference type="PROSITE" id="PS50837">
    <property type="entry name" value="NACHT"/>
    <property type="match status" value="1"/>
</dbReference>
<dbReference type="Proteomes" id="UP000240883">
    <property type="component" value="Unassembled WGS sequence"/>
</dbReference>
<dbReference type="PANTHER" id="PTHR10039">
    <property type="entry name" value="AMELOGENIN"/>
    <property type="match status" value="1"/>
</dbReference>
<evidence type="ECO:0000313" key="4">
    <source>
        <dbReference type="Proteomes" id="UP000240883"/>
    </source>
</evidence>
<accession>A0A2T2P669</accession>
<evidence type="ECO:0000256" key="1">
    <source>
        <dbReference type="ARBA" id="ARBA00022737"/>
    </source>
</evidence>
<dbReference type="STRING" id="1448308.A0A2T2P669"/>
<proteinExistence type="predicted"/>
<feature type="domain" description="NACHT" evidence="2">
    <location>
        <begin position="207"/>
        <end position="352"/>
    </location>
</feature>
<dbReference type="Pfam" id="PF24883">
    <property type="entry name" value="NPHP3_N"/>
    <property type="match status" value="1"/>
</dbReference>